<feature type="compositionally biased region" description="Polar residues" evidence="4">
    <location>
        <begin position="723"/>
        <end position="744"/>
    </location>
</feature>
<proteinExistence type="predicted"/>
<feature type="region of interest" description="Disordered" evidence="4">
    <location>
        <begin position="711"/>
        <end position="744"/>
    </location>
</feature>
<feature type="binding site" evidence="3">
    <location>
        <position position="858"/>
    </location>
    <ligand>
        <name>ATP</name>
        <dbReference type="ChEBI" id="CHEBI:30616"/>
    </ligand>
</feature>
<evidence type="ECO:0000256" key="3">
    <source>
        <dbReference type="PROSITE-ProRule" id="PRU10141"/>
    </source>
</evidence>
<keyword evidence="1 3" id="KW-0547">Nucleotide-binding</keyword>
<keyword evidence="7" id="KW-1185">Reference proteome</keyword>
<keyword evidence="2 3" id="KW-0067">ATP-binding</keyword>
<dbReference type="PROSITE" id="PS50011">
    <property type="entry name" value="PROTEIN_KINASE_DOM"/>
    <property type="match status" value="1"/>
</dbReference>
<feature type="domain" description="Protein kinase" evidence="5">
    <location>
        <begin position="831"/>
        <end position="1101"/>
    </location>
</feature>
<dbReference type="EMBL" id="CAJJDP010000157">
    <property type="protein sequence ID" value="CAD8211817.1"/>
    <property type="molecule type" value="Genomic_DNA"/>
</dbReference>
<dbReference type="InterPro" id="IPR000719">
    <property type="entry name" value="Prot_kinase_dom"/>
</dbReference>
<dbReference type="PANTHER" id="PTHR44329">
    <property type="entry name" value="SERINE/THREONINE-PROTEIN KINASE TNNI3K-RELATED"/>
    <property type="match status" value="1"/>
</dbReference>
<sequence>MLQEQTLQIEELKNTYFSQLIGEIIYIYKKQDFGIINFFYKIIFDKTYYQLTRVAKYSEVELNYAIAKMLLYPINGIQIKNTNQVISLIPLFLMFVIGQKLNINDCIKLECENEWDLFLTAVAKTINHEEDKAFDYLEMFHSKLEMQSKQFLAFDLEKTMSLIGSYTKGEKLLKLLNLMFYQDCSIFAVSSQKSQDDFIKFQAQKKFEIIINAFEFIQLKHQKEIENTIEESKMKVAISFLTNNYDYDYLTVKFDHLQAGILIFSLIQLDYKQFENFFCMKQPSLQEQLLDQIIILAGNTNKFFFNLVLVGKCLSKLRLWEYALGFFHKLYKQISNLHKEKFRVYIYYKMCKIQLLQGQIQGLLKKFIYLGDLMQQYQEKNVEFYQPGNRNLYNSCLFLQLLVSAYTKQIDKLKHITIKISTLHLVSNHKNCQQRPFSLLQYEFFRLVQQQGVIYQEKEGINQLEHILQVTQRCCLQRHNIESKKQGLLNNLISIFDSTNKKTNQLIEIGSYYRAIEEILIINVLVRHREIYILQYLNPNFYPLLRIFLAEKDFFNKQLKSQIYFFIHDFKQAYKIATENNNHKMIGQVLEYWGQYQEAIENYKKDISPSCFFNCAMLQKIQLDKSSLERSSLEKSGFEKSQQQQVQQNATNSFRNLAQSQNQYRMIAQMFQQVLLRRYNQQQVTEKMEGELEYVNTIEIDPRLTQSTKLLKSQQDQLEDQSIKSGEQSTTVRSENSRMNGQSKIVQSQIADGVESETSSVLDQISNEENILLKMQWNFNFPIRKDVEFFYLNLKSDIITEEDGHLEKTLDEFVKKTQFLKYESSELFNNNDLRENIGKGGNSEVYKFCFQGQEYAAKIIQFEYKGQGETINVDEKLEIQNKLLEICIVCDVTLSKIKYCLKIEHLGFKFEKLQGQNKVYKIILITKLYHNYQQLLKWEEIDKIKYVYKLTLGLATLQFDKELLHLDLKPDNVLVDPIKKNPVLADFGLSKYSQASYFLTTGVKQMTIKYIDPDLVNNSYQSKKNDVYSFGVSLFQYFSGSIPFQELNYQQVQGKIGEFQSYHKTIISEIKNELITKLILDCTKPLQQRITFVLVLKRLFFYLQQINNPKVKQLNEMMFDLIEIQQNRRNVKNLYTYLKVMKRFIKYTNYFEPLKIEKKVLQSYIIVISNDSGNSFSEIIQRMKQFINWTILNKHEFILRLIDFNIEINQINQNETAVTFNFFVEDAQKIGQNKLVQWKPFFKEIATILLQIHTSQICLLYIPLSQIYETNGKIKLNCLDYSQHLTIDQNQLYDLDCQSIDPQIKQSKKFQIQNDVYAFCILIEETIKSIKSLLDQYEQDQISKLEHYLEIEKEGISLQQIIDKLQN</sequence>
<dbReference type="Pfam" id="PF00069">
    <property type="entry name" value="Pkinase"/>
    <property type="match status" value="1"/>
</dbReference>
<evidence type="ECO:0000256" key="1">
    <source>
        <dbReference type="ARBA" id="ARBA00022741"/>
    </source>
</evidence>
<gene>
    <name evidence="6" type="ORF">POCTA_138.1.T1550119</name>
</gene>
<evidence type="ECO:0000256" key="4">
    <source>
        <dbReference type="SAM" id="MobiDB-lite"/>
    </source>
</evidence>
<protein>
    <recommendedName>
        <fullName evidence="5">Protein kinase domain-containing protein</fullName>
    </recommendedName>
</protein>
<dbReference type="InterPro" id="IPR051681">
    <property type="entry name" value="Ser/Thr_Kinases-Pseudokinases"/>
</dbReference>
<evidence type="ECO:0000256" key="2">
    <source>
        <dbReference type="ARBA" id="ARBA00022840"/>
    </source>
</evidence>
<dbReference type="Proteomes" id="UP000683925">
    <property type="component" value="Unassembled WGS sequence"/>
</dbReference>
<dbReference type="PROSITE" id="PS00107">
    <property type="entry name" value="PROTEIN_KINASE_ATP"/>
    <property type="match status" value="1"/>
</dbReference>
<dbReference type="GO" id="GO:0004674">
    <property type="term" value="F:protein serine/threonine kinase activity"/>
    <property type="evidence" value="ECO:0007669"/>
    <property type="project" value="TreeGrafter"/>
</dbReference>
<organism evidence="6 7">
    <name type="scientific">Paramecium octaurelia</name>
    <dbReference type="NCBI Taxonomy" id="43137"/>
    <lineage>
        <taxon>Eukaryota</taxon>
        <taxon>Sar</taxon>
        <taxon>Alveolata</taxon>
        <taxon>Ciliophora</taxon>
        <taxon>Intramacronucleata</taxon>
        <taxon>Oligohymenophorea</taxon>
        <taxon>Peniculida</taxon>
        <taxon>Parameciidae</taxon>
        <taxon>Paramecium</taxon>
    </lineage>
</organism>
<dbReference type="InterPro" id="IPR008271">
    <property type="entry name" value="Ser/Thr_kinase_AS"/>
</dbReference>
<evidence type="ECO:0000313" key="6">
    <source>
        <dbReference type="EMBL" id="CAD8211817.1"/>
    </source>
</evidence>
<dbReference type="OrthoDB" id="299340at2759"/>
<evidence type="ECO:0000259" key="5">
    <source>
        <dbReference type="PROSITE" id="PS50011"/>
    </source>
</evidence>
<dbReference type="PANTHER" id="PTHR44329:SF214">
    <property type="entry name" value="PROTEIN KINASE DOMAIN-CONTAINING PROTEIN"/>
    <property type="match status" value="1"/>
</dbReference>
<comment type="caution">
    <text evidence="6">The sequence shown here is derived from an EMBL/GenBank/DDBJ whole genome shotgun (WGS) entry which is preliminary data.</text>
</comment>
<dbReference type="OMA" id="YFFIHDF"/>
<name>A0A8S1YG89_PAROT</name>
<dbReference type="PROSITE" id="PS00108">
    <property type="entry name" value="PROTEIN_KINASE_ST"/>
    <property type="match status" value="1"/>
</dbReference>
<evidence type="ECO:0000313" key="7">
    <source>
        <dbReference type="Proteomes" id="UP000683925"/>
    </source>
</evidence>
<dbReference type="GO" id="GO:0005524">
    <property type="term" value="F:ATP binding"/>
    <property type="evidence" value="ECO:0007669"/>
    <property type="project" value="UniProtKB-UniRule"/>
</dbReference>
<dbReference type="SMART" id="SM00220">
    <property type="entry name" value="S_TKc"/>
    <property type="match status" value="1"/>
</dbReference>
<dbReference type="InterPro" id="IPR017441">
    <property type="entry name" value="Protein_kinase_ATP_BS"/>
</dbReference>
<reference evidence="6" key="1">
    <citation type="submission" date="2021-01" db="EMBL/GenBank/DDBJ databases">
        <authorList>
            <consortium name="Genoscope - CEA"/>
            <person name="William W."/>
        </authorList>
    </citation>
    <scope>NUCLEOTIDE SEQUENCE</scope>
</reference>
<accession>A0A8S1YG89</accession>